<dbReference type="RefSeq" id="WP_020002376.1">
    <property type="nucleotide sequence ID" value="NZ_CP009677.1"/>
</dbReference>
<accession>A0A2K9YU42</accession>
<dbReference type="Proteomes" id="UP000029712">
    <property type="component" value="Chromosome"/>
</dbReference>
<sequence length="141" mass="16036">MAKNQDKKMLSPEEKEIENIKKISKNGWHFSYWSLFFILGVIAILIWAVESKSSSSMVKYPLSIIFIILCIAMIAGMYTINVMGYKLAIKLNNESLRKCYLISLIPLLFFVALVASFVSSIKLKEIYIDKKSQFQNVAIAG</sequence>
<protein>
    <submittedName>
        <fullName evidence="1">Uncharacterized protein</fullName>
    </submittedName>
</protein>
<dbReference type="EMBL" id="CP033021">
    <property type="protein sequence ID" value="AYN65687.1"/>
    <property type="molecule type" value="Genomic_DNA"/>
</dbReference>
<reference evidence="1 2" key="1">
    <citation type="submission" date="2014-08" db="EMBL/GenBank/DDBJ databases">
        <authorList>
            <person name="Kuleshov K."/>
            <person name="Dedkov V."/>
            <person name="Markelov M."/>
            <person name="Pimkina E."/>
        </authorList>
    </citation>
    <scope>NUCLEOTIDE SEQUENCE [LARGE SCALE GENOMIC DNA]</scope>
    <source>
        <strain evidence="2">TOA</strain>
    </source>
</reference>
<organism evidence="1 2">
    <name type="scientific">Metamycoplasma hominis</name>
    <name type="common">Mycoplasma hominis</name>
    <dbReference type="NCBI Taxonomy" id="2098"/>
    <lineage>
        <taxon>Bacteria</taxon>
        <taxon>Bacillati</taxon>
        <taxon>Mycoplasmatota</taxon>
        <taxon>Mycoplasmoidales</taxon>
        <taxon>Metamycoplasmataceae</taxon>
        <taxon>Metamycoplasma</taxon>
    </lineage>
</organism>
<evidence type="ECO:0000313" key="1">
    <source>
        <dbReference type="EMBL" id="AYN65687.1"/>
    </source>
</evidence>
<proteinExistence type="predicted"/>
<reference evidence="1 2" key="2">
    <citation type="submission" date="2018-10" db="EMBL/GenBank/DDBJ databases">
        <title>Detection and isolation of Mycoplasma hominis as a predominant microorganism from pelvic cavity of patient with salpingitis and tubo-ovarian abscess.</title>
        <authorList>
            <person name="Guschin A.E."/>
            <person name="Khayrullina G.A."/>
            <person name="Rakovskaya I.V."/>
            <person name="Shelenkov A.A."/>
            <person name="Shagin D.A."/>
        </authorList>
    </citation>
    <scope>NUCLEOTIDE SEQUENCE [LARGE SCALE GENOMIC DNA]</scope>
    <source>
        <strain evidence="2">TOA</strain>
    </source>
</reference>
<dbReference type="GeneID" id="89679693"/>
<name>A0A2K9YU42_METHO</name>
<gene>
    <name evidence="1" type="ORF">KN71_003270</name>
</gene>
<evidence type="ECO:0000313" key="2">
    <source>
        <dbReference type="Proteomes" id="UP000029712"/>
    </source>
</evidence>
<dbReference type="AlphaFoldDB" id="A0A2K9YU42"/>